<dbReference type="CDD" id="cd00250">
    <property type="entry name" value="CAS_like"/>
    <property type="match status" value="1"/>
</dbReference>
<evidence type="ECO:0000256" key="14">
    <source>
        <dbReference type="ARBA" id="ARBA00046008"/>
    </source>
</evidence>
<reference evidence="19" key="1">
    <citation type="submission" date="2023-06" db="EMBL/GenBank/DDBJ databases">
        <title>Genome-scale phylogeny and comparative genomics of the fungal order Sordariales.</title>
        <authorList>
            <consortium name="Lawrence Berkeley National Laboratory"/>
            <person name="Hensen N."/>
            <person name="Bonometti L."/>
            <person name="Westerberg I."/>
            <person name="Brannstrom I.O."/>
            <person name="Guillou S."/>
            <person name="Cros-Aarteil S."/>
            <person name="Calhoun S."/>
            <person name="Haridas S."/>
            <person name="Kuo A."/>
            <person name="Mondo S."/>
            <person name="Pangilinan J."/>
            <person name="Riley R."/>
            <person name="Labutti K."/>
            <person name="Andreopoulos B."/>
            <person name="Lipzen A."/>
            <person name="Chen C."/>
            <person name="Yanf M."/>
            <person name="Daum C."/>
            <person name="Ng V."/>
            <person name="Clum A."/>
            <person name="Steindorff A."/>
            <person name="Ohm R."/>
            <person name="Martin F."/>
            <person name="Silar P."/>
            <person name="Natvig D."/>
            <person name="Lalanne C."/>
            <person name="Gautier V."/>
            <person name="Ament-Velasquez S.L."/>
            <person name="Kruys A."/>
            <person name="Hutchinson M.I."/>
            <person name="Powell A.J."/>
            <person name="Barry K."/>
            <person name="Miller A.N."/>
            <person name="Grigoriev I.V."/>
            <person name="Debuchy R."/>
            <person name="Gladieux P."/>
            <person name="Thoren M.H."/>
            <person name="Johannesson H."/>
        </authorList>
    </citation>
    <scope>NUCLEOTIDE SEQUENCE</scope>
    <source>
        <strain evidence="19">PSN4</strain>
    </source>
</reference>
<name>A0AAJ0FF16_9PEZI</name>
<keyword evidence="8" id="KW-0223">Dioxygenase</keyword>
<evidence type="ECO:0000256" key="1">
    <source>
        <dbReference type="ARBA" id="ARBA00001954"/>
    </source>
</evidence>
<keyword evidence="6" id="KW-0479">Metal-binding</keyword>
<evidence type="ECO:0000256" key="6">
    <source>
        <dbReference type="ARBA" id="ARBA00022723"/>
    </source>
</evidence>
<dbReference type="Pfam" id="PF02668">
    <property type="entry name" value="TauD"/>
    <property type="match status" value="1"/>
</dbReference>
<dbReference type="EC" id="1.14.11.8" evidence="5"/>
<dbReference type="PANTHER" id="PTHR10696">
    <property type="entry name" value="GAMMA-BUTYROBETAINE HYDROXYLASE-RELATED"/>
    <property type="match status" value="1"/>
</dbReference>
<dbReference type="Gene3D" id="3.30.2020.30">
    <property type="match status" value="1"/>
</dbReference>
<comment type="cofactor">
    <cofactor evidence="2">
        <name>L-ascorbate</name>
        <dbReference type="ChEBI" id="CHEBI:38290"/>
    </cofactor>
</comment>
<dbReference type="Gene3D" id="3.60.130.10">
    <property type="entry name" value="Clavaminate synthase-like"/>
    <property type="match status" value="1"/>
</dbReference>
<evidence type="ECO:0000256" key="4">
    <source>
        <dbReference type="ARBA" id="ARBA00008654"/>
    </source>
</evidence>
<dbReference type="AlphaFoldDB" id="A0AAJ0FF16"/>
<dbReference type="InterPro" id="IPR010376">
    <property type="entry name" value="GBBH-like_N"/>
</dbReference>
<gene>
    <name evidence="19" type="ORF">QBC47DRAFT_368488</name>
</gene>
<dbReference type="FunFam" id="3.30.2020.30:FF:000002">
    <property type="entry name" value="Putative gamma-butyrobetaine dioxygenase"/>
    <property type="match status" value="1"/>
</dbReference>
<comment type="function">
    <text evidence="14">Converts trimethyllysine (TML) into hydroxytrimethyllysine (HTML).</text>
</comment>
<evidence type="ECO:0000259" key="18">
    <source>
        <dbReference type="Pfam" id="PF06155"/>
    </source>
</evidence>
<keyword evidence="9" id="KW-0560">Oxidoreductase</keyword>
<evidence type="ECO:0000256" key="5">
    <source>
        <dbReference type="ARBA" id="ARBA00012267"/>
    </source>
</evidence>
<evidence type="ECO:0000256" key="2">
    <source>
        <dbReference type="ARBA" id="ARBA00001961"/>
    </source>
</evidence>
<dbReference type="Proteomes" id="UP001239445">
    <property type="component" value="Unassembled WGS sequence"/>
</dbReference>
<sequence length="483" mass="54461">MMATMSLFRRLPRASNGFSATLSGFGRSSLCFRGNTGLAAWHLSHVRPVSTSVHEYGNFDIALTRSGLSVKIKHDAEHRRRELFPYLWLRDNCRCSSCINQDTQQRQLNTFEIPQDVHAKDVEVLHEGVDGREPGIYLTWNDNHKSFYPFPFVNQYTKYDNNMKGEQSSKVTWDSQGVDRKLNTIPFTDVMQGDSGLASLLSMIHTYGYAIVTQTPHDTPSPTQHLLERIAFIRVTHYGGFYDFIPDLAMADTAYTNLALPAHTDTTYFTDPAGLQAFHLLSHQPAPDTTTNDTSQKDSMGGETILVDGLRAADLIRETDAKAYDVLSNHRLPWHASGNEGIAITPDTLHPVIENDSATGELVRVRWNNDDRGVVPWDGGRGPEEWYAAARVWHSVISSSGSQFQLRPGEVLSMVFFRYSFSLIAYLTSYSLVFDNYRVLHGRTAFTGIRRICGGYIARDDYISRWRTLTQDPSSVRLRTIGC</sequence>
<dbReference type="InterPro" id="IPR050411">
    <property type="entry name" value="AlphaKG_dependent_hydroxylases"/>
</dbReference>
<proteinExistence type="inferred from homology"/>
<dbReference type="InterPro" id="IPR042098">
    <property type="entry name" value="TauD-like_sf"/>
</dbReference>
<evidence type="ECO:0000256" key="13">
    <source>
        <dbReference type="ARBA" id="ARBA00032283"/>
    </source>
</evidence>
<accession>A0AAJ0FF16</accession>
<evidence type="ECO:0000256" key="7">
    <source>
        <dbReference type="ARBA" id="ARBA00022873"/>
    </source>
</evidence>
<evidence type="ECO:0000256" key="12">
    <source>
        <dbReference type="ARBA" id="ARBA00031778"/>
    </source>
</evidence>
<dbReference type="GO" id="GO:0045329">
    <property type="term" value="P:carnitine biosynthetic process"/>
    <property type="evidence" value="ECO:0007669"/>
    <property type="project" value="UniProtKB-KW"/>
</dbReference>
<evidence type="ECO:0000256" key="11">
    <source>
        <dbReference type="ARBA" id="ARBA00030363"/>
    </source>
</evidence>
<evidence type="ECO:0000256" key="9">
    <source>
        <dbReference type="ARBA" id="ARBA00023002"/>
    </source>
</evidence>
<comment type="pathway">
    <text evidence="3">Amine and polyamine biosynthesis; carnitine biosynthesis.</text>
</comment>
<protein>
    <recommendedName>
        <fullName evidence="16">Trimethyllysine dioxygenase</fullName>
        <ecNumber evidence="5">1.14.11.8</ecNumber>
    </recommendedName>
    <alternativeName>
        <fullName evidence="12">Epsilon-trimethyllysine 2-oxoglutarate dioxygenase</fullName>
    </alternativeName>
    <alternativeName>
        <fullName evidence="11">TML hydroxylase</fullName>
    </alternativeName>
    <alternativeName>
        <fullName evidence="13">TML-alpha-ketoglutarate dioxygenase</fullName>
    </alternativeName>
</protein>
<evidence type="ECO:0000256" key="10">
    <source>
        <dbReference type="ARBA" id="ARBA00023004"/>
    </source>
</evidence>
<dbReference type="GO" id="GO:0050353">
    <property type="term" value="F:trimethyllysine dioxygenase activity"/>
    <property type="evidence" value="ECO:0007669"/>
    <property type="project" value="UniProtKB-EC"/>
</dbReference>
<organism evidence="19 20">
    <name type="scientific">Echria macrotheca</name>
    <dbReference type="NCBI Taxonomy" id="438768"/>
    <lineage>
        <taxon>Eukaryota</taxon>
        <taxon>Fungi</taxon>
        <taxon>Dikarya</taxon>
        <taxon>Ascomycota</taxon>
        <taxon>Pezizomycotina</taxon>
        <taxon>Sordariomycetes</taxon>
        <taxon>Sordariomycetidae</taxon>
        <taxon>Sordariales</taxon>
        <taxon>Schizotheciaceae</taxon>
        <taxon>Echria</taxon>
    </lineage>
</organism>
<dbReference type="GO" id="GO:0005739">
    <property type="term" value="C:mitochondrion"/>
    <property type="evidence" value="ECO:0007669"/>
    <property type="project" value="TreeGrafter"/>
</dbReference>
<keyword evidence="10" id="KW-0408">Iron</keyword>
<comment type="caution">
    <text evidence="19">The sequence shown here is derived from an EMBL/GenBank/DDBJ whole genome shotgun (WGS) entry which is preliminary data.</text>
</comment>
<dbReference type="Pfam" id="PF06155">
    <property type="entry name" value="GBBH-like_N"/>
    <property type="match status" value="1"/>
</dbReference>
<evidence type="ECO:0000256" key="15">
    <source>
        <dbReference type="ARBA" id="ARBA00049334"/>
    </source>
</evidence>
<evidence type="ECO:0000313" key="20">
    <source>
        <dbReference type="Proteomes" id="UP001239445"/>
    </source>
</evidence>
<dbReference type="FunFam" id="3.60.130.10:FF:000001">
    <property type="entry name" value="Trimethyllysine dioxygenase, mitochondrial"/>
    <property type="match status" value="1"/>
</dbReference>
<dbReference type="EMBL" id="MU839827">
    <property type="protein sequence ID" value="KAK1760888.1"/>
    <property type="molecule type" value="Genomic_DNA"/>
</dbReference>
<feature type="domain" description="Gamma-butyrobetaine hydroxylase-like N-terminal" evidence="18">
    <location>
        <begin position="67"/>
        <end position="151"/>
    </location>
</feature>
<evidence type="ECO:0000256" key="3">
    <source>
        <dbReference type="ARBA" id="ARBA00005022"/>
    </source>
</evidence>
<dbReference type="InterPro" id="IPR003819">
    <property type="entry name" value="TauD/TfdA-like"/>
</dbReference>
<dbReference type="PANTHER" id="PTHR10696:SF51">
    <property type="entry name" value="TRIMETHYLLYSINE DIOXYGENASE, MITOCHONDRIAL"/>
    <property type="match status" value="1"/>
</dbReference>
<comment type="similarity">
    <text evidence="4">Belongs to the gamma-BBH/TMLD family.</text>
</comment>
<comment type="catalytic activity">
    <reaction evidence="15">
        <text>N(6),N(6),N(6)-trimethyl-L-lysine + 2-oxoglutarate + O2 = (3S)-3-hydroxy-N(6),N(6),N(6)-trimethyl-L-lysine + succinate + CO2</text>
        <dbReference type="Rhea" id="RHEA:14181"/>
        <dbReference type="ChEBI" id="CHEBI:15379"/>
        <dbReference type="ChEBI" id="CHEBI:16526"/>
        <dbReference type="ChEBI" id="CHEBI:16810"/>
        <dbReference type="ChEBI" id="CHEBI:30031"/>
        <dbReference type="ChEBI" id="CHEBI:58100"/>
        <dbReference type="ChEBI" id="CHEBI:141499"/>
        <dbReference type="EC" id="1.14.11.8"/>
    </reaction>
</comment>
<comment type="cofactor">
    <cofactor evidence="1">
        <name>Fe(2+)</name>
        <dbReference type="ChEBI" id="CHEBI:29033"/>
    </cofactor>
</comment>
<evidence type="ECO:0000259" key="17">
    <source>
        <dbReference type="Pfam" id="PF02668"/>
    </source>
</evidence>
<dbReference type="GO" id="GO:0046872">
    <property type="term" value="F:metal ion binding"/>
    <property type="evidence" value="ECO:0007669"/>
    <property type="project" value="UniProtKB-KW"/>
</dbReference>
<evidence type="ECO:0000256" key="8">
    <source>
        <dbReference type="ARBA" id="ARBA00022964"/>
    </source>
</evidence>
<evidence type="ECO:0000313" key="19">
    <source>
        <dbReference type="EMBL" id="KAK1760888.1"/>
    </source>
</evidence>
<keyword evidence="7" id="KW-0124">Carnitine biosynthesis</keyword>
<evidence type="ECO:0000256" key="16">
    <source>
        <dbReference type="ARBA" id="ARBA00071191"/>
    </source>
</evidence>
<dbReference type="SUPFAM" id="SSF51197">
    <property type="entry name" value="Clavaminate synthase-like"/>
    <property type="match status" value="1"/>
</dbReference>
<feature type="domain" description="TauD/TfdA-like" evidence="17">
    <location>
        <begin position="184"/>
        <end position="411"/>
    </location>
</feature>
<keyword evidence="20" id="KW-1185">Reference proteome</keyword>
<dbReference type="InterPro" id="IPR038492">
    <property type="entry name" value="GBBH-like_N_sf"/>
</dbReference>